<accession>A0A7H8RBE0</accession>
<dbReference type="GeneID" id="55998392"/>
<dbReference type="AlphaFoldDB" id="A0A7H8RBE0"/>
<dbReference type="OrthoDB" id="4368117at2759"/>
<dbReference type="EMBL" id="CP055903">
    <property type="protein sequence ID" value="QKX63742.1"/>
    <property type="molecule type" value="Genomic_DNA"/>
</dbReference>
<evidence type="ECO:0000313" key="2">
    <source>
        <dbReference type="Proteomes" id="UP000509510"/>
    </source>
</evidence>
<proteinExistence type="predicted"/>
<protein>
    <submittedName>
        <fullName evidence="1">Uncharacterized protein</fullName>
    </submittedName>
</protein>
<dbReference type="KEGG" id="trg:TRUGW13939_10913"/>
<organism evidence="1 2">
    <name type="scientific">Talaromyces rugulosus</name>
    <name type="common">Penicillium rugulosum</name>
    <dbReference type="NCBI Taxonomy" id="121627"/>
    <lineage>
        <taxon>Eukaryota</taxon>
        <taxon>Fungi</taxon>
        <taxon>Dikarya</taxon>
        <taxon>Ascomycota</taxon>
        <taxon>Pezizomycotina</taxon>
        <taxon>Eurotiomycetes</taxon>
        <taxon>Eurotiomycetidae</taxon>
        <taxon>Eurotiales</taxon>
        <taxon>Trichocomaceae</taxon>
        <taxon>Talaromyces</taxon>
        <taxon>Talaromyces sect. Islandici</taxon>
    </lineage>
</organism>
<dbReference type="Proteomes" id="UP000509510">
    <property type="component" value="Chromosome VI"/>
</dbReference>
<keyword evidence="2" id="KW-1185">Reference proteome</keyword>
<name>A0A7H8RBE0_TALRU</name>
<gene>
    <name evidence="1" type="ORF">TRUGW13939_10913</name>
</gene>
<dbReference type="RefSeq" id="XP_035349916.1">
    <property type="nucleotide sequence ID" value="XM_035494023.1"/>
</dbReference>
<sequence length="180" mass="19745">MAEKSELIPVNDIVDDDERLIEKVREKVSMDVVLDKNWSIGGNLEEVDASIPALLIKKNGEWGAVRVDTSPVLNEVTGPTIASGFSLLVIKPGETCRFYREPSNSSSSDGEICGMGRPSWVTFWARSRASSVGLRDDRMVFIRSNMTLLINVQASDHWLQQLARAAKCPPILSLSVSAVA</sequence>
<evidence type="ECO:0000313" key="1">
    <source>
        <dbReference type="EMBL" id="QKX63742.1"/>
    </source>
</evidence>
<reference evidence="2" key="1">
    <citation type="submission" date="2020-06" db="EMBL/GenBank/DDBJ databases">
        <title>A chromosome-scale genome assembly of Talaromyces rugulosus W13939.</title>
        <authorList>
            <person name="Wang B."/>
            <person name="Guo L."/>
            <person name="Ye K."/>
            <person name="Wang L."/>
        </authorList>
    </citation>
    <scope>NUCLEOTIDE SEQUENCE [LARGE SCALE GENOMIC DNA]</scope>
    <source>
        <strain evidence="2">W13939</strain>
    </source>
</reference>